<proteinExistence type="predicted"/>
<evidence type="ECO:0000313" key="2">
    <source>
        <dbReference type="Proteomes" id="UP000002429"/>
    </source>
</evidence>
<reference evidence="2" key="1">
    <citation type="journal article" date="2010" name="PLoS ONE">
        <title>The complete genome sequence of Cupriavidus metallidurans strain CH34, a master survivalist in harsh and anthropogenic environments.</title>
        <authorList>
            <person name="Janssen P.J."/>
            <person name="Van Houdt R."/>
            <person name="Moors H."/>
            <person name="Monsieurs P."/>
            <person name="Morin N."/>
            <person name="Michaux A."/>
            <person name="Benotmane M.A."/>
            <person name="Leys N."/>
            <person name="Vallaeys T."/>
            <person name="Lapidus A."/>
            <person name="Monchy S."/>
            <person name="Medigue C."/>
            <person name="Taghavi S."/>
            <person name="McCorkle S."/>
            <person name="Dunn J."/>
            <person name="van der Lelie D."/>
            <person name="Mergeay M."/>
        </authorList>
    </citation>
    <scope>NUCLEOTIDE SEQUENCE [LARGE SCALE GENOMIC DNA]</scope>
    <source>
        <strain evidence="2">ATCC 43123 / DSM 2839 / NBRC 102507 / CH34</strain>
    </source>
</reference>
<dbReference type="Proteomes" id="UP000002429">
    <property type="component" value="Chromosome"/>
</dbReference>
<dbReference type="KEGG" id="rme:Rmet_1889"/>
<keyword evidence="2" id="KW-1185">Reference proteome</keyword>
<evidence type="ECO:0000313" key="1">
    <source>
        <dbReference type="EMBL" id="ABF08768.1"/>
    </source>
</evidence>
<protein>
    <submittedName>
        <fullName evidence="1">Uncharacterized protein</fullName>
    </submittedName>
</protein>
<name>Q1LM58_CUPMC</name>
<accession>Q1LM58</accession>
<dbReference type="EMBL" id="CP000352">
    <property type="protein sequence ID" value="ABF08768.1"/>
    <property type="molecule type" value="Genomic_DNA"/>
</dbReference>
<organism evidence="1 2">
    <name type="scientific">Cupriavidus metallidurans (strain ATCC 43123 / DSM 2839 / NBRC 102507 / CH34)</name>
    <name type="common">Ralstonia metallidurans</name>
    <dbReference type="NCBI Taxonomy" id="266264"/>
    <lineage>
        <taxon>Bacteria</taxon>
        <taxon>Pseudomonadati</taxon>
        <taxon>Pseudomonadota</taxon>
        <taxon>Betaproteobacteria</taxon>
        <taxon>Burkholderiales</taxon>
        <taxon>Burkholderiaceae</taxon>
        <taxon>Cupriavidus</taxon>
    </lineage>
</organism>
<dbReference type="AlphaFoldDB" id="Q1LM58"/>
<gene>
    <name evidence="1" type="ordered locus">Rmet_1889</name>
</gene>
<sequence length="80" mass="8696">MSEVEFVSWLRGFVNARGAVPPTAVQWREIMARVSICSVDPLGPKQREAVELSEAIGRLRVAATQQVGVLVPQPLAAARQ</sequence>
<dbReference type="HOGENOM" id="CLU_2587189_0_0_4"/>